<reference evidence="2" key="1">
    <citation type="journal article" date="2013" name="Nature">
        <title>Draft genome of the wheat A-genome progenitor Triticum urartu.</title>
        <authorList>
            <person name="Ling H.Q."/>
            <person name="Zhao S."/>
            <person name="Liu D."/>
            <person name="Wang J."/>
            <person name="Sun H."/>
            <person name="Zhang C."/>
            <person name="Fan H."/>
            <person name="Li D."/>
            <person name="Dong L."/>
            <person name="Tao Y."/>
            <person name="Gao C."/>
            <person name="Wu H."/>
            <person name="Li Y."/>
            <person name="Cui Y."/>
            <person name="Guo X."/>
            <person name="Zheng S."/>
            <person name="Wang B."/>
            <person name="Yu K."/>
            <person name="Liang Q."/>
            <person name="Yang W."/>
            <person name="Lou X."/>
            <person name="Chen J."/>
            <person name="Feng M."/>
            <person name="Jian J."/>
            <person name="Zhang X."/>
            <person name="Luo G."/>
            <person name="Jiang Y."/>
            <person name="Liu J."/>
            <person name="Wang Z."/>
            <person name="Sha Y."/>
            <person name="Zhang B."/>
            <person name="Wu H."/>
            <person name="Tang D."/>
            <person name="Shen Q."/>
            <person name="Xue P."/>
            <person name="Zou S."/>
            <person name="Wang X."/>
            <person name="Liu X."/>
            <person name="Wang F."/>
            <person name="Yang Y."/>
            <person name="An X."/>
            <person name="Dong Z."/>
            <person name="Zhang K."/>
            <person name="Zhang X."/>
            <person name="Luo M.C."/>
            <person name="Dvorak J."/>
            <person name="Tong Y."/>
            <person name="Wang J."/>
            <person name="Yang H."/>
            <person name="Li Z."/>
            <person name="Wang D."/>
            <person name="Zhang A."/>
            <person name="Wang J."/>
        </authorList>
    </citation>
    <scope>NUCLEOTIDE SEQUENCE</scope>
    <source>
        <strain evidence="2">cv. G1812</strain>
    </source>
</reference>
<organism evidence="1 2">
    <name type="scientific">Triticum urartu</name>
    <name type="common">Red wild einkorn</name>
    <name type="synonym">Crithodium urartu</name>
    <dbReference type="NCBI Taxonomy" id="4572"/>
    <lineage>
        <taxon>Eukaryota</taxon>
        <taxon>Viridiplantae</taxon>
        <taxon>Streptophyta</taxon>
        <taxon>Embryophyta</taxon>
        <taxon>Tracheophyta</taxon>
        <taxon>Spermatophyta</taxon>
        <taxon>Magnoliopsida</taxon>
        <taxon>Liliopsida</taxon>
        <taxon>Poales</taxon>
        <taxon>Poaceae</taxon>
        <taxon>BOP clade</taxon>
        <taxon>Pooideae</taxon>
        <taxon>Triticodae</taxon>
        <taxon>Triticeae</taxon>
        <taxon>Triticinae</taxon>
        <taxon>Triticum</taxon>
    </lineage>
</organism>
<reference evidence="1" key="2">
    <citation type="submission" date="2018-03" db="EMBL/GenBank/DDBJ databases">
        <title>The Triticum urartu genome reveals the dynamic nature of wheat genome evolution.</title>
        <authorList>
            <person name="Ling H."/>
            <person name="Ma B."/>
            <person name="Shi X."/>
            <person name="Liu H."/>
            <person name="Dong L."/>
            <person name="Sun H."/>
            <person name="Cao Y."/>
            <person name="Gao Q."/>
            <person name="Zheng S."/>
            <person name="Li Y."/>
            <person name="Yu Y."/>
            <person name="Du H."/>
            <person name="Qi M."/>
            <person name="Li Y."/>
            <person name="Yu H."/>
            <person name="Cui Y."/>
            <person name="Wang N."/>
            <person name="Chen C."/>
            <person name="Wu H."/>
            <person name="Zhao Y."/>
            <person name="Zhang J."/>
            <person name="Li Y."/>
            <person name="Zhou W."/>
            <person name="Zhang B."/>
            <person name="Hu W."/>
            <person name="Eijk M."/>
            <person name="Tang J."/>
            <person name="Witsenboer H."/>
            <person name="Zhao S."/>
            <person name="Li Z."/>
            <person name="Zhang A."/>
            <person name="Wang D."/>
            <person name="Liang C."/>
        </authorList>
    </citation>
    <scope>NUCLEOTIDE SEQUENCE [LARGE SCALE GENOMIC DNA]</scope>
    <source>
        <strain evidence="1">cv. G1812</strain>
    </source>
</reference>
<proteinExistence type="predicted"/>
<dbReference type="Proteomes" id="UP000015106">
    <property type="component" value="Chromosome 5"/>
</dbReference>
<accession>A0A8R7QCG4</accession>
<keyword evidence="2" id="KW-1185">Reference proteome</keyword>
<dbReference type="EnsemblPlants" id="TuG1812G0500000582.01.T01">
    <property type="protein sequence ID" value="TuG1812G0500000582.01.T01.cds378093"/>
    <property type="gene ID" value="TuG1812G0500000582.01"/>
</dbReference>
<dbReference type="Gramene" id="TuG1812G0500000582.01.T01">
    <property type="protein sequence ID" value="TuG1812G0500000582.01.T01.cds378093"/>
    <property type="gene ID" value="TuG1812G0500000582.01"/>
</dbReference>
<dbReference type="AlphaFoldDB" id="A0A8R7QCG4"/>
<evidence type="ECO:0000313" key="1">
    <source>
        <dbReference type="EnsemblPlants" id="TuG1812G0500000582.01.T01.cds378093"/>
    </source>
</evidence>
<name>A0A8R7QCG4_TRIUA</name>
<reference evidence="1" key="3">
    <citation type="submission" date="2022-06" db="UniProtKB">
        <authorList>
            <consortium name="EnsemblPlants"/>
        </authorList>
    </citation>
    <scope>IDENTIFICATION</scope>
</reference>
<sequence>MLAEAHSSLVPHHSHHLSHLRVGLHAARGQSWFSIIHPRLRRLAAALGRLVLPVLLLPPGTRTLGDPLPEPRGQVDDLLLVALGGGGAQGRRGLAKPRPLLLLLHPLGHSLGDELHGPSEVRLGLVPSALAASRPLVLLGVVVVVGVPLAEDAVEGFVAGLGRALAAALVVELPVAAAHEDAVHVEAVLLHG</sequence>
<protein>
    <submittedName>
        <fullName evidence="1">Uncharacterized protein</fullName>
    </submittedName>
</protein>
<evidence type="ECO:0000313" key="2">
    <source>
        <dbReference type="Proteomes" id="UP000015106"/>
    </source>
</evidence>